<dbReference type="PANTHER" id="PTHR35491:SF12">
    <property type="entry name" value="RRM DOMAIN-CONTAINING PROTEIN"/>
    <property type="match status" value="1"/>
</dbReference>
<sequence length="612" mass="65902">MQTRKNPKAPKTSAAAANANANSSKTRKDLVCNFSPPEFVDCIRDAALSVSAVNSEDSVRLRSWVFALHSNPLPAHQMLLPDSTKKKKRACDNHNALQTESSGTGASTLKEDDEAAAAASAKRERKKSKYLSPPYTDIRGSPIQNQSEEKLHVTEIEIGGLDKANTMLGFDACSVPDIFNDFLLTANDPLYLKRRKSAKVLRIFFEKYRDTMFVEGAGYGGFANHKCGCKMKGEPVKINADLDNGSVSALASSPQSRLSPKMARSDLTPGQDVSRVEEELETETGEDKTDNGAHQSKKRGRPRKEEKGLSSSGSIMPGVEQSEQKNEKTNLTGSVSSVTYQTNINVGLETVLNFSNGSCDFLEEARAQMMKTSTMGKGYKLAGTGKQSQEQGSSNKRNTGNGDATCDTGPKQRGRKKKIAQAHYPNPAALLLDFSKPNATNGAAIGMGTDLPSRDQLLSTFSKFGLLVEAQSLVYPDAHTARVVFARSADAEVAYNSPDKLGPFGAPYASCRLHYLPPISDLTTPAQRAQAHQLPAQQLSAKPQLSDIRKNLEMMISSLTGGSGLPVKQEPGSALDGIRPEVRGLLGEMQGLLMKVDKRLGNCGASSCAPQP</sequence>
<dbReference type="AlphaFoldDB" id="A0AAD5ZMT5"/>
<feature type="compositionally biased region" description="Polar residues" evidence="1">
    <location>
        <begin position="96"/>
        <end position="107"/>
    </location>
</feature>
<feature type="region of interest" description="Disordered" evidence="1">
    <location>
        <begin position="96"/>
        <end position="142"/>
    </location>
</feature>
<proteinExistence type="predicted"/>
<dbReference type="PANTHER" id="PTHR35491">
    <property type="entry name" value="OS12G0638500-LIKE PROTEIN"/>
    <property type="match status" value="1"/>
</dbReference>
<feature type="region of interest" description="Disordered" evidence="1">
    <location>
        <begin position="378"/>
        <end position="419"/>
    </location>
</feature>
<feature type="compositionally biased region" description="Polar residues" evidence="1">
    <location>
        <begin position="247"/>
        <end position="258"/>
    </location>
</feature>
<dbReference type="EMBL" id="JAMRDG010000001">
    <property type="protein sequence ID" value="KAJ3700716.1"/>
    <property type="molecule type" value="Genomic_DNA"/>
</dbReference>
<feature type="region of interest" description="Disordered" evidence="1">
    <location>
        <begin position="247"/>
        <end position="330"/>
    </location>
</feature>
<name>A0AAD5ZMT5_9POAL</name>
<organism evidence="2 3">
    <name type="scientific">Rhynchospora tenuis</name>
    <dbReference type="NCBI Taxonomy" id="198213"/>
    <lineage>
        <taxon>Eukaryota</taxon>
        <taxon>Viridiplantae</taxon>
        <taxon>Streptophyta</taxon>
        <taxon>Embryophyta</taxon>
        <taxon>Tracheophyta</taxon>
        <taxon>Spermatophyta</taxon>
        <taxon>Magnoliopsida</taxon>
        <taxon>Liliopsida</taxon>
        <taxon>Poales</taxon>
        <taxon>Cyperaceae</taxon>
        <taxon>Cyperoideae</taxon>
        <taxon>Rhynchosporeae</taxon>
        <taxon>Rhynchospora</taxon>
    </lineage>
</organism>
<accession>A0AAD5ZMT5</accession>
<feature type="compositionally biased region" description="Polar residues" evidence="1">
    <location>
        <begin position="385"/>
        <end position="402"/>
    </location>
</feature>
<protein>
    <submittedName>
        <fullName evidence="2">Uncharacterized protein</fullName>
    </submittedName>
</protein>
<evidence type="ECO:0000313" key="2">
    <source>
        <dbReference type="EMBL" id="KAJ3700716.1"/>
    </source>
</evidence>
<reference evidence="2 3" key="1">
    <citation type="journal article" date="2022" name="Cell">
        <title>Repeat-based holocentromeres influence genome architecture and karyotype evolution.</title>
        <authorList>
            <person name="Hofstatter P.G."/>
            <person name="Thangavel G."/>
            <person name="Lux T."/>
            <person name="Neumann P."/>
            <person name="Vondrak T."/>
            <person name="Novak P."/>
            <person name="Zhang M."/>
            <person name="Costa L."/>
            <person name="Castellani M."/>
            <person name="Scott A."/>
            <person name="Toegelov H."/>
            <person name="Fuchs J."/>
            <person name="Mata-Sucre Y."/>
            <person name="Dias Y."/>
            <person name="Vanzela A.L.L."/>
            <person name="Huettel B."/>
            <person name="Almeida C.C.S."/>
            <person name="Simkova H."/>
            <person name="Souza G."/>
            <person name="Pedrosa-Harand A."/>
            <person name="Macas J."/>
            <person name="Mayer K.F.X."/>
            <person name="Houben A."/>
            <person name="Marques A."/>
        </authorList>
    </citation>
    <scope>NUCLEOTIDE SEQUENCE [LARGE SCALE GENOMIC DNA]</scope>
    <source>
        <strain evidence="2">RhyTen1mFocal</strain>
    </source>
</reference>
<feature type="compositionally biased region" description="Low complexity" evidence="1">
    <location>
        <begin position="9"/>
        <end position="24"/>
    </location>
</feature>
<keyword evidence="3" id="KW-1185">Reference proteome</keyword>
<gene>
    <name evidence="2" type="ORF">LUZ61_004421</name>
</gene>
<dbReference type="Proteomes" id="UP001210211">
    <property type="component" value="Unassembled WGS sequence"/>
</dbReference>
<feature type="region of interest" description="Disordered" evidence="1">
    <location>
        <begin position="1"/>
        <end position="28"/>
    </location>
</feature>
<evidence type="ECO:0000313" key="3">
    <source>
        <dbReference type="Proteomes" id="UP001210211"/>
    </source>
</evidence>
<comment type="caution">
    <text evidence="2">The sequence shown here is derived from an EMBL/GenBank/DDBJ whole genome shotgun (WGS) entry which is preliminary data.</text>
</comment>
<evidence type="ECO:0000256" key="1">
    <source>
        <dbReference type="SAM" id="MobiDB-lite"/>
    </source>
</evidence>